<name>A0A1U7ZUF6_NELNU</name>
<dbReference type="RefSeq" id="XP_010255779.1">
    <property type="nucleotide sequence ID" value="XM_010257477.2"/>
</dbReference>
<protein>
    <submittedName>
        <fullName evidence="12">Probable LRR receptor-like serine/threonine-protein kinase At1g05700</fullName>
    </submittedName>
</protein>
<dbReference type="Pfam" id="PF12819">
    <property type="entry name" value="Malectin_like"/>
    <property type="match status" value="1"/>
</dbReference>
<feature type="region of interest" description="Disordered" evidence="8">
    <location>
        <begin position="486"/>
        <end position="506"/>
    </location>
</feature>
<dbReference type="PANTHER" id="PTHR45631">
    <property type="entry name" value="OS07G0107800 PROTEIN-RELATED"/>
    <property type="match status" value="1"/>
</dbReference>
<dbReference type="Gene3D" id="2.60.120.430">
    <property type="entry name" value="Galactose-binding lectin"/>
    <property type="match status" value="2"/>
</dbReference>
<dbReference type="InterPro" id="IPR001611">
    <property type="entry name" value="Leu-rich_rpt"/>
</dbReference>
<proteinExistence type="predicted"/>
<evidence type="ECO:0000256" key="1">
    <source>
        <dbReference type="ARBA" id="ARBA00004167"/>
    </source>
</evidence>
<dbReference type="Proteomes" id="UP000189703">
    <property type="component" value="Unplaced"/>
</dbReference>
<dbReference type="eggNOG" id="ENOG502QVXJ">
    <property type="taxonomic scope" value="Eukaryota"/>
</dbReference>
<dbReference type="GeneID" id="104596370"/>
<keyword evidence="5" id="KW-0677">Repeat</keyword>
<comment type="subcellular location">
    <subcellularLocation>
        <location evidence="1">Membrane</location>
        <topology evidence="1">Single-pass membrane protein</topology>
    </subcellularLocation>
</comment>
<dbReference type="OMA" id="HYSEVIF"/>
<evidence type="ECO:0000256" key="2">
    <source>
        <dbReference type="ARBA" id="ARBA00022614"/>
    </source>
</evidence>
<evidence type="ECO:0000256" key="6">
    <source>
        <dbReference type="ARBA" id="ARBA00022989"/>
    </source>
</evidence>
<evidence type="ECO:0000259" key="10">
    <source>
        <dbReference type="Pfam" id="PF12819"/>
    </source>
</evidence>
<dbReference type="SUPFAM" id="SSF52058">
    <property type="entry name" value="L domain-like"/>
    <property type="match status" value="1"/>
</dbReference>
<feature type="chain" id="PRO_5010522315" evidence="9">
    <location>
        <begin position="19"/>
        <end position="527"/>
    </location>
</feature>
<feature type="domain" description="Malectin-like" evidence="10">
    <location>
        <begin position="32"/>
        <end position="349"/>
    </location>
</feature>
<dbReference type="InterPro" id="IPR032675">
    <property type="entry name" value="LRR_dom_sf"/>
</dbReference>
<dbReference type="GO" id="GO:0016020">
    <property type="term" value="C:membrane"/>
    <property type="evidence" value="ECO:0007669"/>
    <property type="project" value="UniProtKB-SubCell"/>
</dbReference>
<dbReference type="AlphaFoldDB" id="A0A1U7ZUF6"/>
<feature type="signal peptide" evidence="9">
    <location>
        <begin position="1"/>
        <end position="18"/>
    </location>
</feature>
<accession>A0A1U7ZUF6</accession>
<dbReference type="Pfam" id="PF00560">
    <property type="entry name" value="LRR_1"/>
    <property type="match status" value="2"/>
</dbReference>
<keyword evidence="7" id="KW-0472">Membrane</keyword>
<evidence type="ECO:0000256" key="7">
    <source>
        <dbReference type="ARBA" id="ARBA00023136"/>
    </source>
</evidence>
<sequence length="527" mass="58470">MISNFVLILLQILLGLLALPITSTVAVVFVSIDCGSSKSFIDDKHNITWVGDDQYIKSGESRAVQAAPESSISPIYSTLRVFPTRNKNCYSINAGGKGQRVLLRAYFYYGNYDGKMSPPTFDLQFDGNDWVKGVNASGGPSYYEVIYVTKFDSLSVCLAQTEDNQYPFINGINVRSLDLGLYSDIDSGRPLFTRDRINYGGDKILRYPDDPYDRFWFPDKGGNRLSTVKRDSLNTVVEFSNKPPRSALLTAMTTDNSATLDLNLYFPKTEITIYIILYFVELLDQSNSDRTFFLYINEEASFDPITLQYGGAAYKYVVAKASSGTVFSLRSSSDSALPPLINALELFSVGPSLTNGTLNKDVRALALLQKTFTQLQEWSGDPCLPEKFTWDWVECSYQNTPRITRLKLNDLGLKGSLPDFSALDALQQIDLHNNLLTGKIPDFLGDFPNLNSLNLENNTFSGSIPASLTNNNNLKLKVSDYSSGTCASQPCKPSNNRTSNSPPSSKKSESLLILLGMIPVFVLIQYS</sequence>
<keyword evidence="3" id="KW-0812">Transmembrane</keyword>
<evidence type="ECO:0000256" key="8">
    <source>
        <dbReference type="SAM" id="MobiDB-lite"/>
    </source>
</evidence>
<dbReference type="InParanoid" id="A0A1U7ZUF6"/>
<dbReference type="FunFam" id="3.80.10.10:FF:000129">
    <property type="entry name" value="Leucine-rich repeat receptor-like kinase"/>
    <property type="match status" value="1"/>
</dbReference>
<dbReference type="STRING" id="4432.A0A1U7ZUF6"/>
<gene>
    <name evidence="12" type="primary">LOC104596370</name>
</gene>
<dbReference type="PANTHER" id="PTHR45631:SF44">
    <property type="entry name" value="CARBOHYDRATE-BINDING PROTEIN OF THE ER PROTEIN"/>
    <property type="match status" value="1"/>
</dbReference>
<reference evidence="12" key="1">
    <citation type="submission" date="2025-08" db="UniProtKB">
        <authorList>
            <consortium name="RefSeq"/>
        </authorList>
    </citation>
    <scope>IDENTIFICATION</scope>
</reference>
<dbReference type="KEGG" id="nnu:104596370"/>
<evidence type="ECO:0000313" key="11">
    <source>
        <dbReference type="Proteomes" id="UP000189703"/>
    </source>
</evidence>
<evidence type="ECO:0000256" key="3">
    <source>
        <dbReference type="ARBA" id="ARBA00022692"/>
    </source>
</evidence>
<evidence type="ECO:0000256" key="4">
    <source>
        <dbReference type="ARBA" id="ARBA00022729"/>
    </source>
</evidence>
<keyword evidence="11" id="KW-1185">Reference proteome</keyword>
<evidence type="ECO:0000256" key="5">
    <source>
        <dbReference type="ARBA" id="ARBA00022737"/>
    </source>
</evidence>
<feature type="compositionally biased region" description="Low complexity" evidence="8">
    <location>
        <begin position="492"/>
        <end position="505"/>
    </location>
</feature>
<evidence type="ECO:0000256" key="9">
    <source>
        <dbReference type="SAM" id="SignalP"/>
    </source>
</evidence>
<keyword evidence="6" id="KW-1133">Transmembrane helix</keyword>
<organism evidence="11 12">
    <name type="scientific">Nelumbo nucifera</name>
    <name type="common">Sacred lotus</name>
    <dbReference type="NCBI Taxonomy" id="4432"/>
    <lineage>
        <taxon>Eukaryota</taxon>
        <taxon>Viridiplantae</taxon>
        <taxon>Streptophyta</taxon>
        <taxon>Embryophyta</taxon>
        <taxon>Tracheophyta</taxon>
        <taxon>Spermatophyta</taxon>
        <taxon>Magnoliopsida</taxon>
        <taxon>Proteales</taxon>
        <taxon>Nelumbonaceae</taxon>
        <taxon>Nelumbo</taxon>
    </lineage>
</organism>
<dbReference type="InterPro" id="IPR024788">
    <property type="entry name" value="Malectin-like_Carb-bd_dom"/>
</dbReference>
<dbReference type="FunCoup" id="A0A1U7ZUF6">
    <property type="interactions" value="149"/>
</dbReference>
<evidence type="ECO:0000313" key="12">
    <source>
        <dbReference type="RefSeq" id="XP_010255779.1"/>
    </source>
</evidence>
<dbReference type="OrthoDB" id="2143199at2759"/>
<keyword evidence="4 9" id="KW-0732">Signal</keyword>
<keyword evidence="2" id="KW-0433">Leucine-rich repeat</keyword>
<dbReference type="Gene3D" id="3.80.10.10">
    <property type="entry name" value="Ribonuclease Inhibitor"/>
    <property type="match status" value="1"/>
</dbReference>